<dbReference type="EMBL" id="JAYMRR010000015">
    <property type="protein sequence ID" value="MFB8752177.1"/>
    <property type="molecule type" value="Genomic_DNA"/>
</dbReference>
<evidence type="ECO:0000256" key="1">
    <source>
        <dbReference type="SAM" id="SignalP"/>
    </source>
</evidence>
<proteinExistence type="predicted"/>
<dbReference type="InterPro" id="IPR006311">
    <property type="entry name" value="TAT_signal"/>
</dbReference>
<accession>A0ABV5DI23</accession>
<reference evidence="2 3" key="1">
    <citation type="submission" date="2024-01" db="EMBL/GenBank/DDBJ databases">
        <title>Genome mining of biosynthetic gene clusters to explore secondary metabolites of Streptomyces sp.</title>
        <authorList>
            <person name="Baig A."/>
            <person name="Ajitkumar Shintre N."/>
            <person name="Kumar H."/>
            <person name="Anbarasu A."/>
            <person name="Ramaiah S."/>
        </authorList>
    </citation>
    <scope>NUCLEOTIDE SEQUENCE [LARGE SCALE GENOMIC DNA]</scope>
    <source>
        <strain evidence="2 3">A03</strain>
    </source>
</reference>
<name>A0ABV5DI23_9ACTN</name>
<dbReference type="RefSeq" id="WP_376719607.1">
    <property type="nucleotide sequence ID" value="NZ_JAYMRR010000015.1"/>
</dbReference>
<keyword evidence="1" id="KW-0732">Signal</keyword>
<evidence type="ECO:0000313" key="3">
    <source>
        <dbReference type="Proteomes" id="UP001585018"/>
    </source>
</evidence>
<feature type="chain" id="PRO_5046633300" evidence="1">
    <location>
        <begin position="36"/>
        <end position="319"/>
    </location>
</feature>
<dbReference type="Proteomes" id="UP001585018">
    <property type="component" value="Unassembled WGS sequence"/>
</dbReference>
<keyword evidence="3" id="KW-1185">Reference proteome</keyword>
<gene>
    <name evidence="2" type="ORF">VSS30_25525</name>
</gene>
<dbReference type="PROSITE" id="PS51318">
    <property type="entry name" value="TAT"/>
    <property type="match status" value="1"/>
</dbReference>
<protein>
    <submittedName>
        <fullName evidence="2">Uncharacterized protein</fullName>
    </submittedName>
</protein>
<feature type="signal peptide" evidence="1">
    <location>
        <begin position="1"/>
        <end position="35"/>
    </location>
</feature>
<organism evidence="2 3">
    <name type="scientific">Streptomyces parvulus</name>
    <dbReference type="NCBI Taxonomy" id="146923"/>
    <lineage>
        <taxon>Bacteria</taxon>
        <taxon>Bacillati</taxon>
        <taxon>Actinomycetota</taxon>
        <taxon>Actinomycetes</taxon>
        <taxon>Kitasatosporales</taxon>
        <taxon>Streptomycetaceae</taxon>
        <taxon>Streptomyces</taxon>
    </lineage>
</organism>
<comment type="caution">
    <text evidence="2">The sequence shown here is derived from an EMBL/GenBank/DDBJ whole genome shotgun (WGS) entry which is preliminary data.</text>
</comment>
<evidence type="ECO:0000313" key="2">
    <source>
        <dbReference type="EMBL" id="MFB8752177.1"/>
    </source>
</evidence>
<sequence length="319" mass="33500">MRTRTGWRRALLGAFASLTATIGLTAGLSTPAAAAAGTPVAVTKYSHSSEAGDYIGQGAKAAYTPATATITAGGDAEYVRFRVWVESEEDLTWWDVELAAPRGEKLRPGVYRNAERASFRTGRSPGLDVSGDGRGCNEVWGQFSVNQIETDGTGAITALDASYVQRCESADAPALRGAVKYQAHPLGYQYTSDAGDYVGQGAAATHLGSTSTFSLRPYGDGVQYGVSGKREDWSAILTPPAGERFEAGRTYRAQRGGGEGVAGLDVFGNGRGCNEVSGELTVQRLALGEDGTIEAFAATFVQHCEGAGPALRGTIRYYA</sequence>